<protein>
    <recommendedName>
        <fullName evidence="11">Nuclear receptor domain-containing protein</fullName>
    </recommendedName>
</protein>
<feature type="region of interest" description="Disordered" evidence="10">
    <location>
        <begin position="221"/>
        <end position="296"/>
    </location>
</feature>
<evidence type="ECO:0000256" key="6">
    <source>
        <dbReference type="ARBA" id="ARBA00023125"/>
    </source>
</evidence>
<evidence type="ECO:0000256" key="9">
    <source>
        <dbReference type="ARBA" id="ARBA00023242"/>
    </source>
</evidence>
<sequence>METSSSNSLVKHEAYDGRGVAYGDNGLNGNFNYPPFSVNISHFYGSSGTSQSRQIASNKVSGSSSNSPQENLVDAMDPCQSVSSLHTQYANPSPIFTHSGQIQHPQLPYASGYQSPVPNFQNSLYHRNCPPPHFNPHNFHTYQNPQGLVQNVHLQQHPQHVHASATLSHLTAHQSSEILAQSFGQPRSVHQNERALSLYAEMHHAGLQPLHVATSLHRVGSGNMASDVSSRNDALSHGIGKLSPRDESPCGSMPGSSAGRPAIASPSSGGNSGSVSLEATGPSSRIEGGSEVSVADSNSNVGSIKATFTPCKVCGDKASGYHYGVISCEGCKVPNLPEFTIINKLR</sequence>
<keyword evidence="6" id="KW-0238">DNA-binding</keyword>
<evidence type="ECO:0000259" key="11">
    <source>
        <dbReference type="PROSITE" id="PS51030"/>
    </source>
</evidence>
<organism evidence="12 13">
    <name type="scientific">Protopolystoma xenopodis</name>
    <dbReference type="NCBI Taxonomy" id="117903"/>
    <lineage>
        <taxon>Eukaryota</taxon>
        <taxon>Metazoa</taxon>
        <taxon>Spiralia</taxon>
        <taxon>Lophotrochozoa</taxon>
        <taxon>Platyhelminthes</taxon>
        <taxon>Monogenea</taxon>
        <taxon>Polyopisthocotylea</taxon>
        <taxon>Polystomatidea</taxon>
        <taxon>Polystomatidae</taxon>
        <taxon>Protopolystoma</taxon>
    </lineage>
</organism>
<evidence type="ECO:0000256" key="4">
    <source>
        <dbReference type="ARBA" id="ARBA00022833"/>
    </source>
</evidence>
<accession>A0A3S5C4B7</accession>
<keyword evidence="7" id="KW-0804">Transcription</keyword>
<keyword evidence="8" id="KW-0675">Receptor</keyword>
<keyword evidence="3" id="KW-0863">Zinc-finger</keyword>
<evidence type="ECO:0000313" key="12">
    <source>
        <dbReference type="EMBL" id="VEL34447.1"/>
    </source>
</evidence>
<dbReference type="PANTHER" id="PTHR45805">
    <property type="entry name" value="NUCLEAR HORMONE RECEPTOR HR3-RELATED"/>
    <property type="match status" value="1"/>
</dbReference>
<proteinExistence type="predicted"/>
<dbReference type="GO" id="GO:0003700">
    <property type="term" value="F:DNA-binding transcription factor activity"/>
    <property type="evidence" value="ECO:0007669"/>
    <property type="project" value="InterPro"/>
</dbReference>
<keyword evidence="4" id="KW-0862">Zinc</keyword>
<reference evidence="12" key="1">
    <citation type="submission" date="2018-11" db="EMBL/GenBank/DDBJ databases">
        <authorList>
            <consortium name="Pathogen Informatics"/>
        </authorList>
    </citation>
    <scope>NUCLEOTIDE SEQUENCE</scope>
</reference>
<feature type="domain" description="Nuclear receptor" evidence="11">
    <location>
        <begin position="308"/>
        <end position="332"/>
    </location>
</feature>
<dbReference type="InterPro" id="IPR013088">
    <property type="entry name" value="Znf_NHR/GATA"/>
</dbReference>
<name>A0A3S5C4B7_9PLAT</name>
<dbReference type="Pfam" id="PF00105">
    <property type="entry name" value="zf-C4"/>
    <property type="match status" value="1"/>
</dbReference>
<evidence type="ECO:0000256" key="5">
    <source>
        <dbReference type="ARBA" id="ARBA00023015"/>
    </source>
</evidence>
<dbReference type="Gene3D" id="3.30.50.10">
    <property type="entry name" value="Erythroid Transcription Factor GATA-1, subunit A"/>
    <property type="match status" value="1"/>
</dbReference>
<dbReference type="AlphaFoldDB" id="A0A3S5C4B7"/>
<dbReference type="GO" id="GO:0008270">
    <property type="term" value="F:zinc ion binding"/>
    <property type="evidence" value="ECO:0007669"/>
    <property type="project" value="UniProtKB-KW"/>
</dbReference>
<dbReference type="GO" id="GO:0005634">
    <property type="term" value="C:nucleus"/>
    <property type="evidence" value="ECO:0007669"/>
    <property type="project" value="UniProtKB-SubCell"/>
</dbReference>
<keyword evidence="2" id="KW-0479">Metal-binding</keyword>
<evidence type="ECO:0000256" key="3">
    <source>
        <dbReference type="ARBA" id="ARBA00022771"/>
    </source>
</evidence>
<evidence type="ECO:0000313" key="13">
    <source>
        <dbReference type="Proteomes" id="UP000784294"/>
    </source>
</evidence>
<evidence type="ECO:0000256" key="8">
    <source>
        <dbReference type="ARBA" id="ARBA00023170"/>
    </source>
</evidence>
<dbReference type="SUPFAM" id="SSF57716">
    <property type="entry name" value="Glucocorticoid receptor-like (DNA-binding domain)"/>
    <property type="match status" value="1"/>
</dbReference>
<keyword evidence="9" id="KW-0539">Nucleus</keyword>
<dbReference type="InterPro" id="IPR001628">
    <property type="entry name" value="Znf_hrmn_rcpt"/>
</dbReference>
<dbReference type="EMBL" id="CAAALY010247671">
    <property type="protein sequence ID" value="VEL34447.1"/>
    <property type="molecule type" value="Genomic_DNA"/>
</dbReference>
<evidence type="ECO:0000256" key="1">
    <source>
        <dbReference type="ARBA" id="ARBA00004123"/>
    </source>
</evidence>
<keyword evidence="13" id="KW-1185">Reference proteome</keyword>
<comment type="caution">
    <text evidence="12">The sequence shown here is derived from an EMBL/GenBank/DDBJ whole genome shotgun (WGS) entry which is preliminary data.</text>
</comment>
<dbReference type="GO" id="GO:0043565">
    <property type="term" value="F:sequence-specific DNA binding"/>
    <property type="evidence" value="ECO:0007669"/>
    <property type="project" value="InterPro"/>
</dbReference>
<dbReference type="PROSITE" id="PS51030">
    <property type="entry name" value="NUCLEAR_REC_DBD_2"/>
    <property type="match status" value="1"/>
</dbReference>
<gene>
    <name evidence="12" type="ORF">PXEA_LOCUS27887</name>
</gene>
<dbReference type="OrthoDB" id="5771769at2759"/>
<evidence type="ECO:0000256" key="2">
    <source>
        <dbReference type="ARBA" id="ARBA00022723"/>
    </source>
</evidence>
<evidence type="ECO:0000256" key="10">
    <source>
        <dbReference type="SAM" id="MobiDB-lite"/>
    </source>
</evidence>
<dbReference type="Proteomes" id="UP000784294">
    <property type="component" value="Unassembled WGS sequence"/>
</dbReference>
<dbReference type="PANTHER" id="PTHR45805:SF10">
    <property type="entry name" value="ECDYSONE-INDUCED PROTEIN 78C"/>
    <property type="match status" value="1"/>
</dbReference>
<comment type="subcellular location">
    <subcellularLocation>
        <location evidence="1">Nucleus</location>
    </subcellularLocation>
</comment>
<keyword evidence="5" id="KW-0805">Transcription regulation</keyword>
<feature type="compositionally biased region" description="Low complexity" evidence="10">
    <location>
        <begin position="265"/>
        <end position="276"/>
    </location>
</feature>
<evidence type="ECO:0000256" key="7">
    <source>
        <dbReference type="ARBA" id="ARBA00023163"/>
    </source>
</evidence>
<feature type="compositionally biased region" description="Polar residues" evidence="10">
    <location>
        <begin position="223"/>
        <end position="233"/>
    </location>
</feature>